<sequence>MKKSFFVFLVVFGLIYPPLQLMAQESSPTPIGPPETLEELKSVLLRGWEAFPAAFKSALNEALSIWQRLYQWLRGWWEANWGIKFKTWVDSAWERIKALFFQRETIFKEELQKEKTEMGKEIPDLQKNFWEKFKEIIK</sequence>
<dbReference type="Proteomes" id="UP000179245">
    <property type="component" value="Unassembled WGS sequence"/>
</dbReference>
<name>A0A1G2QRN4_9BACT</name>
<comment type="caution">
    <text evidence="1">The sequence shown here is derived from an EMBL/GenBank/DDBJ whole genome shotgun (WGS) entry which is preliminary data.</text>
</comment>
<organism evidence="1 2">
    <name type="scientific">Candidatus Wildermuthbacteria bacterium GWA2_46_15</name>
    <dbReference type="NCBI Taxonomy" id="1802443"/>
    <lineage>
        <taxon>Bacteria</taxon>
        <taxon>Candidatus Wildermuthiibacteriota</taxon>
    </lineage>
</organism>
<protein>
    <submittedName>
        <fullName evidence="1">Uncharacterized protein</fullName>
    </submittedName>
</protein>
<dbReference type="STRING" id="1802443.A2117_02285"/>
<evidence type="ECO:0000313" key="2">
    <source>
        <dbReference type="Proteomes" id="UP000179245"/>
    </source>
</evidence>
<reference evidence="1 2" key="1">
    <citation type="journal article" date="2016" name="Nat. Commun.">
        <title>Thousands of microbial genomes shed light on interconnected biogeochemical processes in an aquifer system.</title>
        <authorList>
            <person name="Anantharaman K."/>
            <person name="Brown C.T."/>
            <person name="Hug L.A."/>
            <person name="Sharon I."/>
            <person name="Castelle C.J."/>
            <person name="Probst A.J."/>
            <person name="Thomas B.C."/>
            <person name="Singh A."/>
            <person name="Wilkins M.J."/>
            <person name="Karaoz U."/>
            <person name="Brodie E.L."/>
            <person name="Williams K.H."/>
            <person name="Hubbard S.S."/>
            <person name="Banfield J.F."/>
        </authorList>
    </citation>
    <scope>NUCLEOTIDE SEQUENCE [LARGE SCALE GENOMIC DNA]</scope>
</reference>
<proteinExistence type="predicted"/>
<gene>
    <name evidence="1" type="ORF">A2117_02285</name>
</gene>
<accession>A0A1G2QRN4</accession>
<evidence type="ECO:0000313" key="1">
    <source>
        <dbReference type="EMBL" id="OHA62662.1"/>
    </source>
</evidence>
<dbReference type="EMBL" id="MHTO01000005">
    <property type="protein sequence ID" value="OHA62662.1"/>
    <property type="molecule type" value="Genomic_DNA"/>
</dbReference>
<dbReference type="AlphaFoldDB" id="A0A1G2QRN4"/>